<feature type="transmembrane region" description="Helical" evidence="8">
    <location>
        <begin position="6"/>
        <end position="25"/>
    </location>
</feature>
<dbReference type="PROSITE" id="PS50283">
    <property type="entry name" value="NA_SOLUT_SYMP_3"/>
    <property type="match status" value="1"/>
</dbReference>
<feature type="transmembrane region" description="Helical" evidence="8">
    <location>
        <begin position="46"/>
        <end position="66"/>
    </location>
</feature>
<dbReference type="AlphaFoldDB" id="A0A9N9CDB4"/>
<evidence type="ECO:0000256" key="2">
    <source>
        <dbReference type="ARBA" id="ARBA00006434"/>
    </source>
</evidence>
<sequence length="363" mass="39874">MAISETVSNVLVYITLVSFLGVGLYGGYRQARTKVDFLAALRTQSAIPLAANFFTTSIGSSILFAYPELATIAGLLGLFMYAFTSTIPLLVFAWLGPIIRRKCPEGFTLTQFILVRFHRINQIYVSLMSMAFMFCYMVAELSSIALVLYYLAGLDKLAPIIVIAVVTTLYTAYGGFRASLFTDTVQGWIILILMVIATIAVAVNVKIDKHAIDDSGLLKSTSLGWQLLYILAVAITFANFFHQGFWQRAFSSKNDRELYKATVFASVMLFPTLFLIGVTGLLAVWAGLCCDENNVGAFAFFSLLAKLPDWVVGFVIILSVALACSAYDTLQSAMVSTMSNDLFQNKLSLTIIRIIVFVINVPA</sequence>
<keyword evidence="4 8" id="KW-0812">Transmembrane</keyword>
<keyword evidence="3" id="KW-0813">Transport</keyword>
<organism evidence="9 10">
    <name type="scientific">Paraglomus brasilianum</name>
    <dbReference type="NCBI Taxonomy" id="144538"/>
    <lineage>
        <taxon>Eukaryota</taxon>
        <taxon>Fungi</taxon>
        <taxon>Fungi incertae sedis</taxon>
        <taxon>Mucoromycota</taxon>
        <taxon>Glomeromycotina</taxon>
        <taxon>Glomeromycetes</taxon>
        <taxon>Paraglomerales</taxon>
        <taxon>Paraglomeraceae</taxon>
        <taxon>Paraglomus</taxon>
    </lineage>
</organism>
<feature type="transmembrane region" description="Helical" evidence="8">
    <location>
        <begin position="188"/>
        <end position="207"/>
    </location>
</feature>
<evidence type="ECO:0000256" key="4">
    <source>
        <dbReference type="ARBA" id="ARBA00022692"/>
    </source>
</evidence>
<keyword evidence="10" id="KW-1185">Reference proteome</keyword>
<dbReference type="PANTHER" id="PTHR48086:SF10">
    <property type="entry name" value="AGR155CP"/>
    <property type="match status" value="1"/>
</dbReference>
<evidence type="ECO:0000256" key="3">
    <source>
        <dbReference type="ARBA" id="ARBA00022448"/>
    </source>
</evidence>
<evidence type="ECO:0000256" key="6">
    <source>
        <dbReference type="ARBA" id="ARBA00023136"/>
    </source>
</evidence>
<dbReference type="PANTHER" id="PTHR48086">
    <property type="entry name" value="SODIUM/PROLINE SYMPORTER-RELATED"/>
    <property type="match status" value="1"/>
</dbReference>
<accession>A0A9N9CDB4</accession>
<dbReference type="GO" id="GO:0005886">
    <property type="term" value="C:plasma membrane"/>
    <property type="evidence" value="ECO:0007669"/>
    <property type="project" value="TreeGrafter"/>
</dbReference>
<dbReference type="InterPro" id="IPR001734">
    <property type="entry name" value="Na/solute_symporter"/>
</dbReference>
<feature type="transmembrane region" description="Helical" evidence="8">
    <location>
        <begin position="123"/>
        <end position="151"/>
    </location>
</feature>
<comment type="caution">
    <text evidence="9">The sequence shown here is derived from an EMBL/GenBank/DDBJ whole genome shotgun (WGS) entry which is preliminary data.</text>
</comment>
<dbReference type="Gene3D" id="1.20.1730.10">
    <property type="entry name" value="Sodium/glucose cotransporter"/>
    <property type="match status" value="1"/>
</dbReference>
<dbReference type="EMBL" id="CAJVPI010001123">
    <property type="protein sequence ID" value="CAG8595838.1"/>
    <property type="molecule type" value="Genomic_DNA"/>
</dbReference>
<dbReference type="GO" id="GO:0015606">
    <property type="term" value="F:spermidine transmembrane transporter activity"/>
    <property type="evidence" value="ECO:0007669"/>
    <property type="project" value="TreeGrafter"/>
</dbReference>
<proteinExistence type="inferred from homology"/>
<dbReference type="InterPro" id="IPR038377">
    <property type="entry name" value="Na/Glc_symporter_sf"/>
</dbReference>
<evidence type="ECO:0000313" key="9">
    <source>
        <dbReference type="EMBL" id="CAG8595838.1"/>
    </source>
</evidence>
<evidence type="ECO:0000256" key="8">
    <source>
        <dbReference type="SAM" id="Phobius"/>
    </source>
</evidence>
<comment type="similarity">
    <text evidence="2 7">Belongs to the sodium:solute symporter (SSF) (TC 2.A.21) family.</text>
</comment>
<feature type="transmembrane region" description="Helical" evidence="8">
    <location>
        <begin position="227"/>
        <end position="246"/>
    </location>
</feature>
<dbReference type="Pfam" id="PF00474">
    <property type="entry name" value="SSF"/>
    <property type="match status" value="1"/>
</dbReference>
<feature type="transmembrane region" description="Helical" evidence="8">
    <location>
        <begin position="72"/>
        <end position="95"/>
    </location>
</feature>
<comment type="subcellular location">
    <subcellularLocation>
        <location evidence="1">Membrane</location>
        <topology evidence="1">Multi-pass membrane protein</topology>
    </subcellularLocation>
</comment>
<dbReference type="Proteomes" id="UP000789739">
    <property type="component" value="Unassembled WGS sequence"/>
</dbReference>
<feature type="transmembrane region" description="Helical" evidence="8">
    <location>
        <begin position="258"/>
        <end position="286"/>
    </location>
</feature>
<dbReference type="OrthoDB" id="6132759at2759"/>
<name>A0A9N9CDB4_9GLOM</name>
<feature type="transmembrane region" description="Helical" evidence="8">
    <location>
        <begin position="157"/>
        <end position="176"/>
    </location>
</feature>
<feature type="transmembrane region" description="Helical" evidence="8">
    <location>
        <begin position="310"/>
        <end position="330"/>
    </location>
</feature>
<keyword evidence="5 8" id="KW-1133">Transmembrane helix</keyword>
<evidence type="ECO:0000256" key="1">
    <source>
        <dbReference type="ARBA" id="ARBA00004141"/>
    </source>
</evidence>
<protein>
    <submittedName>
        <fullName evidence="9">2602_t:CDS:1</fullName>
    </submittedName>
</protein>
<reference evidence="9" key="1">
    <citation type="submission" date="2021-06" db="EMBL/GenBank/DDBJ databases">
        <authorList>
            <person name="Kallberg Y."/>
            <person name="Tangrot J."/>
            <person name="Rosling A."/>
        </authorList>
    </citation>
    <scope>NUCLEOTIDE SEQUENCE</scope>
    <source>
        <strain evidence="9">BR232B</strain>
    </source>
</reference>
<evidence type="ECO:0000313" key="10">
    <source>
        <dbReference type="Proteomes" id="UP000789739"/>
    </source>
</evidence>
<evidence type="ECO:0000256" key="5">
    <source>
        <dbReference type="ARBA" id="ARBA00022989"/>
    </source>
</evidence>
<feature type="non-terminal residue" evidence="9">
    <location>
        <position position="1"/>
    </location>
</feature>
<keyword evidence="6 8" id="KW-0472">Membrane</keyword>
<gene>
    <name evidence="9" type="ORF">PBRASI_LOCUS7374</name>
</gene>
<evidence type="ECO:0000256" key="7">
    <source>
        <dbReference type="RuleBase" id="RU362091"/>
    </source>
</evidence>
<dbReference type="InterPro" id="IPR050277">
    <property type="entry name" value="Sodium:Solute_Symporter"/>
</dbReference>